<gene>
    <name evidence="4" type="ORF">AVEN_154560_1</name>
    <name evidence="2" type="ORF">AVEN_216395_1</name>
    <name evidence="3" type="ORF">AVEN_85910_1</name>
</gene>
<proteinExistence type="predicted"/>
<dbReference type="Proteomes" id="UP000499080">
    <property type="component" value="Unassembled WGS sequence"/>
</dbReference>
<dbReference type="GO" id="GO:0006506">
    <property type="term" value="P:GPI anchor biosynthetic process"/>
    <property type="evidence" value="ECO:0007669"/>
    <property type="project" value="InterPro"/>
</dbReference>
<evidence type="ECO:0000313" key="2">
    <source>
        <dbReference type="EMBL" id="GBO36363.1"/>
    </source>
</evidence>
<keyword evidence="5" id="KW-1185">Reference proteome</keyword>
<dbReference type="AlphaFoldDB" id="A0A4Y2WIZ2"/>
<organism evidence="4 5">
    <name type="scientific">Araneus ventricosus</name>
    <name type="common">Orbweaver spider</name>
    <name type="synonym">Epeira ventricosa</name>
    <dbReference type="NCBI Taxonomy" id="182803"/>
    <lineage>
        <taxon>Eukaryota</taxon>
        <taxon>Metazoa</taxon>
        <taxon>Ecdysozoa</taxon>
        <taxon>Arthropoda</taxon>
        <taxon>Chelicerata</taxon>
        <taxon>Arachnida</taxon>
        <taxon>Araneae</taxon>
        <taxon>Araneomorphae</taxon>
        <taxon>Entelegynae</taxon>
        <taxon>Araneoidea</taxon>
        <taxon>Araneidae</taxon>
        <taxon>Araneus</taxon>
    </lineage>
</organism>
<evidence type="ECO:0000313" key="5">
    <source>
        <dbReference type="Proteomes" id="UP000499080"/>
    </source>
</evidence>
<dbReference type="Pfam" id="PF06423">
    <property type="entry name" value="GWT1"/>
    <property type="match status" value="1"/>
</dbReference>
<evidence type="ECO:0000313" key="4">
    <source>
        <dbReference type="EMBL" id="GBO36372.1"/>
    </source>
</evidence>
<protein>
    <recommendedName>
        <fullName evidence="1">Helitron helicase-like domain-containing protein</fullName>
    </recommendedName>
</protein>
<dbReference type="EMBL" id="BGPR01060514">
    <property type="protein sequence ID" value="GBO36363.1"/>
    <property type="molecule type" value="Genomic_DNA"/>
</dbReference>
<dbReference type="EMBL" id="BGPR01060525">
    <property type="protein sequence ID" value="GBO36370.1"/>
    <property type="molecule type" value="Genomic_DNA"/>
</dbReference>
<name>A0A4Y2WIZ2_ARAVE</name>
<dbReference type="InterPro" id="IPR025476">
    <property type="entry name" value="Helitron_helicase-like"/>
</dbReference>
<dbReference type="GO" id="GO:0016020">
    <property type="term" value="C:membrane"/>
    <property type="evidence" value="ECO:0007669"/>
    <property type="project" value="InterPro"/>
</dbReference>
<dbReference type="InterPro" id="IPR009447">
    <property type="entry name" value="PIGW/GWT1"/>
</dbReference>
<reference evidence="4 5" key="1">
    <citation type="journal article" date="2019" name="Sci. Rep.">
        <title>Orb-weaving spider Araneus ventricosus genome elucidates the spidroin gene catalogue.</title>
        <authorList>
            <person name="Kono N."/>
            <person name="Nakamura H."/>
            <person name="Ohtoshi R."/>
            <person name="Moran D.A.P."/>
            <person name="Shinohara A."/>
            <person name="Yoshida Y."/>
            <person name="Fujiwara M."/>
            <person name="Mori M."/>
            <person name="Tomita M."/>
            <person name="Arakawa K."/>
        </authorList>
    </citation>
    <scope>NUCLEOTIDE SEQUENCE [LARGE SCALE GENOMIC DNA]</scope>
</reference>
<evidence type="ECO:0000313" key="3">
    <source>
        <dbReference type="EMBL" id="GBO36370.1"/>
    </source>
</evidence>
<accession>A0A4Y2WIZ2</accession>
<dbReference type="OrthoDB" id="15270at2759"/>
<sequence length="328" mass="37983">MAMVRKFGRPDLFVTFTCNPTWVDILNVLEGPQRPEDRPDIVVRVFKMKLTELLDDIIKQNLFSRVISYIYVVEFQKRDLPHAHILLTLDTYSKIRTKDDIDKYVSAELPDPIADPTLLQIITICMIHGPCGTLNPNPPCMREGVCTKQYPKEFREKTEENINGYPMYQRKYTESVIVGRHYLDNHWVVPYNPWLSKKFNAHINVEVYASIKSEKYLYKYVYKGHDVASIRFENEKILDHDEILSFLDGRDVSLPKRNINRDFVTGYRGQLLLATATSILAVDFNFFPVRFAKTETYGWSMMDAGVGSFILLQGLCSSHGKSLTAQHR</sequence>
<dbReference type="EMBL" id="BGPR01060526">
    <property type="protein sequence ID" value="GBO36372.1"/>
    <property type="molecule type" value="Genomic_DNA"/>
</dbReference>
<evidence type="ECO:0000259" key="1">
    <source>
        <dbReference type="Pfam" id="PF14214"/>
    </source>
</evidence>
<comment type="caution">
    <text evidence="4">The sequence shown here is derived from an EMBL/GenBank/DDBJ whole genome shotgun (WGS) entry which is preliminary data.</text>
</comment>
<dbReference type="GO" id="GO:0016746">
    <property type="term" value="F:acyltransferase activity"/>
    <property type="evidence" value="ECO:0007669"/>
    <property type="project" value="InterPro"/>
</dbReference>
<feature type="domain" description="Helitron helicase-like" evidence="1">
    <location>
        <begin position="1"/>
        <end position="87"/>
    </location>
</feature>
<dbReference type="PANTHER" id="PTHR10492:SF57">
    <property type="entry name" value="ATP-DEPENDENT DNA HELICASE"/>
    <property type="match status" value="1"/>
</dbReference>
<dbReference type="Pfam" id="PF14214">
    <property type="entry name" value="Helitron_like_N"/>
    <property type="match status" value="1"/>
</dbReference>
<dbReference type="PANTHER" id="PTHR10492">
    <property type="match status" value="1"/>
</dbReference>